<feature type="compositionally biased region" description="Basic residues" evidence="1">
    <location>
        <begin position="217"/>
        <end position="230"/>
    </location>
</feature>
<dbReference type="InterPro" id="IPR037666">
    <property type="entry name" value="CCDC43"/>
</dbReference>
<sequence length="230" mass="24559">MATLSGEHAEGFLAWVHGELARHGVSDIEVYAEYMMTVCADDAIDDAERIETMTMALTDVEGVTGADVLCAAVVARYRDTLAAQRRAAAAAARAAPASRPASASISESGLSAEERALRQHILSNYAYVYEDAPEDEEAAAAAAAAAVPARPLSKKAAKAAARAPINLAMAPVLPKNDNADRVRQAQQEARDRSAAAHAAEVKRNREALEKQRAAQKATKKPTQKKEKRRL</sequence>
<dbReference type="EMBL" id="ML014209">
    <property type="protein sequence ID" value="RKP00568.1"/>
    <property type="molecule type" value="Genomic_DNA"/>
</dbReference>
<gene>
    <name evidence="2" type="ORF">CXG81DRAFT_26708</name>
</gene>
<proteinExistence type="predicted"/>
<evidence type="ECO:0000313" key="2">
    <source>
        <dbReference type="EMBL" id="RKP00568.1"/>
    </source>
</evidence>
<feature type="region of interest" description="Disordered" evidence="1">
    <location>
        <begin position="175"/>
        <end position="230"/>
    </location>
</feature>
<dbReference type="AlphaFoldDB" id="A0A4P9X5Z5"/>
<evidence type="ECO:0000256" key="1">
    <source>
        <dbReference type="SAM" id="MobiDB-lite"/>
    </source>
</evidence>
<dbReference type="Proteomes" id="UP000274922">
    <property type="component" value="Unassembled WGS sequence"/>
</dbReference>
<feature type="compositionally biased region" description="Basic and acidic residues" evidence="1">
    <location>
        <begin position="177"/>
        <end position="212"/>
    </location>
</feature>
<reference evidence="3" key="1">
    <citation type="journal article" date="2018" name="Nat. Microbiol.">
        <title>Leveraging single-cell genomics to expand the fungal tree of life.</title>
        <authorList>
            <person name="Ahrendt S.R."/>
            <person name="Quandt C.A."/>
            <person name="Ciobanu D."/>
            <person name="Clum A."/>
            <person name="Salamov A."/>
            <person name="Andreopoulos B."/>
            <person name="Cheng J.F."/>
            <person name="Woyke T."/>
            <person name="Pelin A."/>
            <person name="Henrissat B."/>
            <person name="Reynolds N.K."/>
            <person name="Benny G.L."/>
            <person name="Smith M.E."/>
            <person name="James T.Y."/>
            <person name="Grigoriev I.V."/>
        </authorList>
    </citation>
    <scope>NUCLEOTIDE SEQUENCE [LARGE SCALE GENOMIC DNA]</scope>
    <source>
        <strain evidence="3">ATCC 52028</strain>
    </source>
</reference>
<organism evidence="2 3">
    <name type="scientific">Caulochytrium protostelioides</name>
    <dbReference type="NCBI Taxonomy" id="1555241"/>
    <lineage>
        <taxon>Eukaryota</taxon>
        <taxon>Fungi</taxon>
        <taxon>Fungi incertae sedis</taxon>
        <taxon>Chytridiomycota</taxon>
        <taxon>Chytridiomycota incertae sedis</taxon>
        <taxon>Chytridiomycetes</taxon>
        <taxon>Caulochytriales</taxon>
        <taxon>Caulochytriaceae</taxon>
        <taxon>Caulochytrium</taxon>
    </lineage>
</organism>
<dbReference type="PANTHER" id="PTHR31684:SF2">
    <property type="entry name" value="COILED-COIL DOMAIN-CONTAINING PROTEIN 43"/>
    <property type="match status" value="1"/>
</dbReference>
<evidence type="ECO:0000313" key="3">
    <source>
        <dbReference type="Proteomes" id="UP000274922"/>
    </source>
</evidence>
<name>A0A4P9X5Z5_9FUNG</name>
<accession>A0A4P9X5Z5</accession>
<keyword evidence="3" id="KW-1185">Reference proteome</keyword>
<dbReference type="PANTHER" id="PTHR31684">
    <property type="entry name" value="COILED-COIL DOMAIN-CONTAINING PROTEIN 43"/>
    <property type="match status" value="1"/>
</dbReference>
<evidence type="ECO:0008006" key="4">
    <source>
        <dbReference type="Google" id="ProtNLM"/>
    </source>
</evidence>
<protein>
    <recommendedName>
        <fullName evidence="4">Coiled-coil domain-containing protein 43</fullName>
    </recommendedName>
</protein>